<keyword evidence="3" id="KW-1003">Cell membrane</keyword>
<sequence length="357" mass="40010">MIDLKHIDVVFQQKDQVIKAVNDVTIHIEPGEIYGIVGYSGAGKSTLVRTINLLQIPSQGEVIVNGKDMLSLSSKELRQARTKIGMIFQHFNLMESRTIFENVAYPLRHSGLSKAEIARKVAELLDLVGLRQKSNNYPKQLSGGQKQRVAIARALANDPAILLCDEATSALDPKTTQDILALLRQLNRELNITIVIITHEMNVVKDLCHRIAVMEDGRVLEQGRTLDIFARPQEDLTREFINTATHFDQEIEVVLNHPSTKALTEKGNLYRLSYVGDATTQPFMGQVMKRFGVEVNILYGHVEIIQSVPTGNLLVALRGDTDQIDQALTYLKEHQVGVQTMQELIYTYLQKEGVDEA</sequence>
<dbReference type="InterPro" id="IPR050086">
    <property type="entry name" value="MetN_ABC_transporter-like"/>
</dbReference>
<comment type="function">
    <text evidence="10">Part of the ABC transporter FtsEX involved in cellular division. Has ATPase activity. Essential for cell division and viability.</text>
</comment>
<dbReference type="InterPro" id="IPR041701">
    <property type="entry name" value="MetN_ABC"/>
</dbReference>
<dbReference type="GO" id="GO:0005886">
    <property type="term" value="C:plasma membrane"/>
    <property type="evidence" value="ECO:0007669"/>
    <property type="project" value="UniProtKB-ARBA"/>
</dbReference>
<dbReference type="InterPro" id="IPR018449">
    <property type="entry name" value="NIL_domain"/>
</dbReference>
<dbReference type="InterPro" id="IPR045865">
    <property type="entry name" value="ACT-like_dom_sf"/>
</dbReference>
<dbReference type="OrthoDB" id="9802264at2"/>
<dbReference type="SUPFAM" id="SSF55021">
    <property type="entry name" value="ACT-like"/>
    <property type="match status" value="1"/>
</dbReference>
<gene>
    <name evidence="12" type="ORF">SAMN04488558_1037</name>
</gene>
<dbReference type="GO" id="GO:0006865">
    <property type="term" value="P:amino acid transport"/>
    <property type="evidence" value="ECO:0007669"/>
    <property type="project" value="UniProtKB-KW"/>
</dbReference>
<dbReference type="AlphaFoldDB" id="A0A1H9BIA1"/>
<dbReference type="GO" id="GO:0005524">
    <property type="term" value="F:ATP binding"/>
    <property type="evidence" value="ECO:0007669"/>
    <property type="project" value="UniProtKB-KW"/>
</dbReference>
<evidence type="ECO:0000256" key="8">
    <source>
        <dbReference type="ARBA" id="ARBA00023136"/>
    </source>
</evidence>
<dbReference type="Pfam" id="PF00005">
    <property type="entry name" value="ABC_tran"/>
    <property type="match status" value="1"/>
</dbReference>
<dbReference type="Proteomes" id="UP000198833">
    <property type="component" value="Unassembled WGS sequence"/>
</dbReference>
<evidence type="ECO:0000313" key="12">
    <source>
        <dbReference type="EMBL" id="SEP88635.1"/>
    </source>
</evidence>
<keyword evidence="2" id="KW-0813">Transport</keyword>
<evidence type="ECO:0000256" key="6">
    <source>
        <dbReference type="ARBA" id="ARBA00022967"/>
    </source>
</evidence>
<evidence type="ECO:0000256" key="7">
    <source>
        <dbReference type="ARBA" id="ARBA00022970"/>
    </source>
</evidence>
<evidence type="ECO:0000256" key="4">
    <source>
        <dbReference type="ARBA" id="ARBA00022741"/>
    </source>
</evidence>
<dbReference type="EMBL" id="FOEN01000003">
    <property type="protein sequence ID" value="SEP88635.1"/>
    <property type="molecule type" value="Genomic_DNA"/>
</dbReference>
<name>A0A1H9BIA1_9LACT</name>
<evidence type="ECO:0000256" key="1">
    <source>
        <dbReference type="ARBA" id="ARBA00005417"/>
    </source>
</evidence>
<dbReference type="PANTHER" id="PTHR43166">
    <property type="entry name" value="AMINO ACID IMPORT ATP-BINDING PROTEIN"/>
    <property type="match status" value="1"/>
</dbReference>
<evidence type="ECO:0000256" key="2">
    <source>
        <dbReference type="ARBA" id="ARBA00022448"/>
    </source>
</evidence>
<evidence type="ECO:0000256" key="9">
    <source>
        <dbReference type="ARBA" id="ARBA00049360"/>
    </source>
</evidence>
<dbReference type="SUPFAM" id="SSF52540">
    <property type="entry name" value="P-loop containing nucleoside triphosphate hydrolases"/>
    <property type="match status" value="1"/>
</dbReference>
<evidence type="ECO:0000313" key="13">
    <source>
        <dbReference type="Proteomes" id="UP000198833"/>
    </source>
</evidence>
<dbReference type="InterPro" id="IPR003439">
    <property type="entry name" value="ABC_transporter-like_ATP-bd"/>
</dbReference>
<evidence type="ECO:0000256" key="3">
    <source>
        <dbReference type="ARBA" id="ARBA00022475"/>
    </source>
</evidence>
<dbReference type="PANTHER" id="PTHR43166:SF30">
    <property type="entry name" value="METHIONINE IMPORT ATP-BINDING PROTEIN METN"/>
    <property type="match status" value="1"/>
</dbReference>
<dbReference type="Gene3D" id="3.30.70.260">
    <property type="match status" value="1"/>
</dbReference>
<keyword evidence="6" id="KW-1278">Translocase</keyword>
<keyword evidence="7" id="KW-0029">Amino-acid transport</keyword>
<organism evidence="12 13">
    <name type="scientific">Ignavigranum ruoffiae</name>
    <dbReference type="NCBI Taxonomy" id="89093"/>
    <lineage>
        <taxon>Bacteria</taxon>
        <taxon>Bacillati</taxon>
        <taxon>Bacillota</taxon>
        <taxon>Bacilli</taxon>
        <taxon>Lactobacillales</taxon>
        <taxon>Aerococcaceae</taxon>
        <taxon>Ignavigranum</taxon>
    </lineage>
</organism>
<dbReference type="Gene3D" id="3.40.50.300">
    <property type="entry name" value="P-loop containing nucleotide triphosphate hydrolases"/>
    <property type="match status" value="1"/>
</dbReference>
<keyword evidence="13" id="KW-1185">Reference proteome</keyword>
<dbReference type="InterPro" id="IPR003593">
    <property type="entry name" value="AAA+_ATPase"/>
</dbReference>
<dbReference type="PROSITE" id="PS00211">
    <property type="entry name" value="ABC_TRANSPORTER_1"/>
    <property type="match status" value="1"/>
</dbReference>
<proteinExistence type="inferred from homology"/>
<evidence type="ECO:0000259" key="11">
    <source>
        <dbReference type="PROSITE" id="PS50893"/>
    </source>
</evidence>
<dbReference type="CDD" id="cd03258">
    <property type="entry name" value="ABC_MetN_methionine_transporter"/>
    <property type="match status" value="1"/>
</dbReference>
<comment type="similarity">
    <text evidence="1">Belongs to the ABC transporter superfamily.</text>
</comment>
<dbReference type="FunFam" id="3.40.50.300:FF:000056">
    <property type="entry name" value="Cell division ATP-binding protein FtsE"/>
    <property type="match status" value="1"/>
</dbReference>
<dbReference type="PROSITE" id="PS50893">
    <property type="entry name" value="ABC_TRANSPORTER_2"/>
    <property type="match status" value="1"/>
</dbReference>
<dbReference type="SMART" id="SM00382">
    <property type="entry name" value="AAA"/>
    <property type="match status" value="1"/>
</dbReference>
<dbReference type="GO" id="GO:0016887">
    <property type="term" value="F:ATP hydrolysis activity"/>
    <property type="evidence" value="ECO:0007669"/>
    <property type="project" value="InterPro"/>
</dbReference>
<accession>A0A1H9BIA1</accession>
<keyword evidence="5 12" id="KW-0067">ATP-binding</keyword>
<keyword evidence="4" id="KW-0547">Nucleotide-binding</keyword>
<dbReference type="InterPro" id="IPR017871">
    <property type="entry name" value="ABC_transporter-like_CS"/>
</dbReference>
<protein>
    <submittedName>
        <fullName evidence="12">D-methionine transport system ATP-binding protein</fullName>
    </submittedName>
</protein>
<dbReference type="SMART" id="SM00930">
    <property type="entry name" value="NIL"/>
    <property type="match status" value="1"/>
</dbReference>
<feature type="domain" description="ABC transporter" evidence="11">
    <location>
        <begin position="4"/>
        <end position="241"/>
    </location>
</feature>
<evidence type="ECO:0000256" key="10">
    <source>
        <dbReference type="ARBA" id="ARBA00055994"/>
    </source>
</evidence>
<dbReference type="RefSeq" id="WP_092570698.1">
    <property type="nucleotide sequence ID" value="NZ_CALUDV010000006.1"/>
</dbReference>
<keyword evidence="8" id="KW-0472">Membrane</keyword>
<reference evidence="12 13" key="1">
    <citation type="submission" date="2016-10" db="EMBL/GenBank/DDBJ databases">
        <authorList>
            <person name="de Groot N.N."/>
        </authorList>
    </citation>
    <scope>NUCLEOTIDE SEQUENCE [LARGE SCALE GENOMIC DNA]</scope>
    <source>
        <strain evidence="12 13">DSM 15695</strain>
    </source>
</reference>
<dbReference type="InterPro" id="IPR027417">
    <property type="entry name" value="P-loop_NTPase"/>
</dbReference>
<comment type="catalytic activity">
    <reaction evidence="9">
        <text>ATP + H2O = ADP + phosphate + H(+)</text>
        <dbReference type="Rhea" id="RHEA:13065"/>
        <dbReference type="ChEBI" id="CHEBI:15377"/>
        <dbReference type="ChEBI" id="CHEBI:15378"/>
        <dbReference type="ChEBI" id="CHEBI:30616"/>
        <dbReference type="ChEBI" id="CHEBI:43474"/>
        <dbReference type="ChEBI" id="CHEBI:456216"/>
    </reaction>
</comment>
<dbReference type="Pfam" id="PF09383">
    <property type="entry name" value="NIL"/>
    <property type="match status" value="1"/>
</dbReference>
<evidence type="ECO:0000256" key="5">
    <source>
        <dbReference type="ARBA" id="ARBA00022840"/>
    </source>
</evidence>
<dbReference type="STRING" id="89093.SAMN04488558_1037"/>